<dbReference type="EMBL" id="CAJNOI010000045">
    <property type="protein sequence ID" value="CAF0930519.1"/>
    <property type="molecule type" value="Genomic_DNA"/>
</dbReference>
<comment type="subcellular location">
    <subcellularLocation>
        <location evidence="1">Cell membrane</location>
        <topology evidence="1">Multi-pass membrane protein</topology>
    </subcellularLocation>
</comment>
<sequence length="305" mass="36235">MMNFSTSEISSNRTDYSIIAPISMIFSGTSIIITSFILIIVLLKKQLHTVTRLLICNTCLASLLYCIVQCINYIYLLLIKSDKSNQSCRWRGYFGYMSIVAFIYSYVLQVISRLFFIVFYTKYRWLITYRIHSYLIIFGWTIIFILPLPAILTNNIYFREGELCWVTKEYTLHSFYIIIADYLIPILLIIIMNIIIFIRIYLSRINTTIQYNRRRKERDFRLFYNIMISFSVYFLGGVPIMIYMFTDIEFFYSIGVISVTFAVTMEKLVLIYLDREIRNLLKDYFYQNNIKVTPIIIFNAAPIIQ</sequence>
<accession>A0A814BP78</accession>
<proteinExistence type="predicted"/>
<feature type="transmembrane region" description="Helical" evidence="9">
    <location>
        <begin position="96"/>
        <end position="119"/>
    </location>
</feature>
<feature type="transmembrane region" description="Helical" evidence="9">
    <location>
        <begin position="250"/>
        <end position="273"/>
    </location>
</feature>
<evidence type="ECO:0000313" key="12">
    <source>
        <dbReference type="Proteomes" id="UP000663877"/>
    </source>
</evidence>
<dbReference type="InterPro" id="IPR050569">
    <property type="entry name" value="TAAR"/>
</dbReference>
<evidence type="ECO:0000259" key="10">
    <source>
        <dbReference type="PROSITE" id="PS50262"/>
    </source>
</evidence>
<dbReference type="Proteomes" id="UP000663877">
    <property type="component" value="Unassembled WGS sequence"/>
</dbReference>
<dbReference type="Pfam" id="PF00001">
    <property type="entry name" value="7tm_1"/>
    <property type="match status" value="1"/>
</dbReference>
<evidence type="ECO:0000256" key="5">
    <source>
        <dbReference type="ARBA" id="ARBA00023040"/>
    </source>
</evidence>
<dbReference type="PANTHER" id="PTHR24249:SF411">
    <property type="entry name" value="G-PROTEIN COUPLED RECEPTORS FAMILY 1 PROFILE DOMAIN-CONTAINING PROTEIN"/>
    <property type="match status" value="1"/>
</dbReference>
<reference evidence="11" key="1">
    <citation type="submission" date="2021-02" db="EMBL/GenBank/DDBJ databases">
        <authorList>
            <person name="Nowell W R."/>
        </authorList>
    </citation>
    <scope>NUCLEOTIDE SEQUENCE</scope>
</reference>
<feature type="transmembrane region" description="Helical" evidence="9">
    <location>
        <begin position="175"/>
        <end position="202"/>
    </location>
</feature>
<name>A0A814BP78_9BILA</name>
<dbReference type="CDD" id="cd00637">
    <property type="entry name" value="7tm_classA_rhodopsin-like"/>
    <property type="match status" value="1"/>
</dbReference>
<dbReference type="AlphaFoldDB" id="A0A814BP78"/>
<gene>
    <name evidence="11" type="ORF">BJG266_LOCUS12064</name>
</gene>
<evidence type="ECO:0000256" key="3">
    <source>
        <dbReference type="ARBA" id="ARBA00022692"/>
    </source>
</evidence>
<evidence type="ECO:0000256" key="8">
    <source>
        <dbReference type="ARBA" id="ARBA00023224"/>
    </source>
</evidence>
<dbReference type="Gene3D" id="1.20.1070.10">
    <property type="entry name" value="Rhodopsin 7-helix transmembrane proteins"/>
    <property type="match status" value="1"/>
</dbReference>
<dbReference type="InterPro" id="IPR017452">
    <property type="entry name" value="GPCR_Rhodpsn_7TM"/>
</dbReference>
<keyword evidence="4 9" id="KW-1133">Transmembrane helix</keyword>
<evidence type="ECO:0000256" key="6">
    <source>
        <dbReference type="ARBA" id="ARBA00023136"/>
    </source>
</evidence>
<comment type="caution">
    <text evidence="11">The sequence shown here is derived from an EMBL/GenBank/DDBJ whole genome shotgun (WGS) entry which is preliminary data.</text>
</comment>
<organism evidence="11 12">
    <name type="scientific">Adineta steineri</name>
    <dbReference type="NCBI Taxonomy" id="433720"/>
    <lineage>
        <taxon>Eukaryota</taxon>
        <taxon>Metazoa</taxon>
        <taxon>Spiralia</taxon>
        <taxon>Gnathifera</taxon>
        <taxon>Rotifera</taxon>
        <taxon>Eurotatoria</taxon>
        <taxon>Bdelloidea</taxon>
        <taxon>Adinetida</taxon>
        <taxon>Adinetidae</taxon>
        <taxon>Adineta</taxon>
    </lineage>
</organism>
<dbReference type="InterPro" id="IPR000276">
    <property type="entry name" value="GPCR_Rhodpsn"/>
</dbReference>
<feature type="transmembrane region" description="Helical" evidence="9">
    <location>
        <begin position="131"/>
        <end position="152"/>
    </location>
</feature>
<keyword evidence="2" id="KW-1003">Cell membrane</keyword>
<keyword evidence="6 9" id="KW-0472">Membrane</keyword>
<feature type="transmembrane region" description="Helical" evidence="9">
    <location>
        <begin position="222"/>
        <end position="244"/>
    </location>
</feature>
<evidence type="ECO:0000313" key="11">
    <source>
        <dbReference type="EMBL" id="CAF0930519.1"/>
    </source>
</evidence>
<dbReference type="PROSITE" id="PS50262">
    <property type="entry name" value="G_PROTEIN_RECEP_F1_2"/>
    <property type="match status" value="1"/>
</dbReference>
<evidence type="ECO:0000256" key="1">
    <source>
        <dbReference type="ARBA" id="ARBA00004651"/>
    </source>
</evidence>
<keyword evidence="8" id="KW-0807">Transducer</keyword>
<dbReference type="GO" id="GO:0004930">
    <property type="term" value="F:G protein-coupled receptor activity"/>
    <property type="evidence" value="ECO:0007669"/>
    <property type="project" value="UniProtKB-KW"/>
</dbReference>
<keyword evidence="3 9" id="KW-0812">Transmembrane</keyword>
<feature type="transmembrane region" description="Helical" evidence="9">
    <location>
        <begin position="20"/>
        <end position="42"/>
    </location>
</feature>
<evidence type="ECO:0000256" key="2">
    <source>
        <dbReference type="ARBA" id="ARBA00022475"/>
    </source>
</evidence>
<evidence type="ECO:0000256" key="4">
    <source>
        <dbReference type="ARBA" id="ARBA00022989"/>
    </source>
</evidence>
<keyword evidence="5" id="KW-0297">G-protein coupled receptor</keyword>
<evidence type="ECO:0000256" key="9">
    <source>
        <dbReference type="SAM" id="Phobius"/>
    </source>
</evidence>
<feature type="domain" description="G-protein coupled receptors family 1 profile" evidence="10">
    <location>
        <begin position="33"/>
        <end position="282"/>
    </location>
</feature>
<dbReference type="PANTHER" id="PTHR24249">
    <property type="entry name" value="HISTAMINE RECEPTOR-RELATED G-PROTEIN COUPLED RECEPTOR"/>
    <property type="match status" value="1"/>
</dbReference>
<feature type="transmembrane region" description="Helical" evidence="9">
    <location>
        <begin position="54"/>
        <end position="76"/>
    </location>
</feature>
<dbReference type="GO" id="GO:0005886">
    <property type="term" value="C:plasma membrane"/>
    <property type="evidence" value="ECO:0007669"/>
    <property type="project" value="UniProtKB-SubCell"/>
</dbReference>
<protein>
    <recommendedName>
        <fullName evidence="10">G-protein coupled receptors family 1 profile domain-containing protein</fullName>
    </recommendedName>
</protein>
<evidence type="ECO:0000256" key="7">
    <source>
        <dbReference type="ARBA" id="ARBA00023170"/>
    </source>
</evidence>
<dbReference type="SUPFAM" id="SSF81321">
    <property type="entry name" value="Family A G protein-coupled receptor-like"/>
    <property type="match status" value="1"/>
</dbReference>
<keyword evidence="7" id="KW-0675">Receptor</keyword>